<keyword evidence="3" id="KW-0813">Transport</keyword>
<dbReference type="PANTHER" id="PTHR42771:SF3">
    <property type="entry name" value="PETROBACTIN IMPORT ATP-BINDING PROTEIN YCLP"/>
    <property type="match status" value="1"/>
</dbReference>
<evidence type="ECO:0000256" key="8">
    <source>
        <dbReference type="ARBA" id="ARBA00023004"/>
    </source>
</evidence>
<keyword evidence="6" id="KW-0547">Nucleotide-binding</keyword>
<dbReference type="InterPro" id="IPR017871">
    <property type="entry name" value="ABC_transporter-like_CS"/>
</dbReference>
<dbReference type="EMBL" id="CP018076">
    <property type="protein sequence ID" value="APE42366.1"/>
    <property type="molecule type" value="Genomic_DNA"/>
</dbReference>
<evidence type="ECO:0000256" key="10">
    <source>
        <dbReference type="ARBA" id="ARBA00023136"/>
    </source>
</evidence>
<evidence type="ECO:0000313" key="12">
    <source>
        <dbReference type="EMBL" id="APE42366.1"/>
    </source>
</evidence>
<dbReference type="FunFam" id="3.40.50.300:FF:000134">
    <property type="entry name" value="Iron-enterobactin ABC transporter ATP-binding protein"/>
    <property type="match status" value="1"/>
</dbReference>
<dbReference type="InterPro" id="IPR003593">
    <property type="entry name" value="AAA+_ATPase"/>
</dbReference>
<evidence type="ECO:0000313" key="13">
    <source>
        <dbReference type="Proteomes" id="UP000181897"/>
    </source>
</evidence>
<dbReference type="PROSITE" id="PS00211">
    <property type="entry name" value="ABC_TRANSPORTER_1"/>
    <property type="match status" value="1"/>
</dbReference>
<proteinExistence type="inferred from homology"/>
<keyword evidence="5" id="KW-0410">Iron transport</keyword>
<gene>
    <name evidence="12" type="ORF">BOO69_02260</name>
</gene>
<protein>
    <submittedName>
        <fullName evidence="12">ABC transporter ATP-binding protein</fullName>
    </submittedName>
</protein>
<comment type="subcellular location">
    <subcellularLocation>
        <location evidence="1">Cell membrane</location>
        <topology evidence="1">Peripheral membrane protein</topology>
    </subcellularLocation>
</comment>
<keyword evidence="13" id="KW-1185">Reference proteome</keyword>
<keyword evidence="4" id="KW-1003">Cell membrane</keyword>
<feature type="domain" description="ABC transporter" evidence="11">
    <location>
        <begin position="2"/>
        <end position="236"/>
    </location>
</feature>
<accession>A0A1J0WDX7</accession>
<dbReference type="RefSeq" id="WP_071969919.1">
    <property type="nucleotide sequence ID" value="NZ_CP018076.1"/>
</dbReference>
<keyword evidence="8" id="KW-0408">Iron</keyword>
<evidence type="ECO:0000256" key="6">
    <source>
        <dbReference type="ARBA" id="ARBA00022741"/>
    </source>
</evidence>
<dbReference type="GO" id="GO:0005886">
    <property type="term" value="C:plasma membrane"/>
    <property type="evidence" value="ECO:0007669"/>
    <property type="project" value="UniProtKB-SubCell"/>
</dbReference>
<dbReference type="Pfam" id="PF00005">
    <property type="entry name" value="ABC_tran"/>
    <property type="match status" value="1"/>
</dbReference>
<reference evidence="12 13" key="1">
    <citation type="submission" date="2016-11" db="EMBL/GenBank/DDBJ databases">
        <title>Complete genome sequence of Sulfitobacter sp. AM1-D1, a toxic bacteria associated with marine dinoflagellate Alexandrium minutum in East China Sea.</title>
        <authorList>
            <person name="Yang Q."/>
            <person name="Zhang X."/>
            <person name="Tian X."/>
        </authorList>
    </citation>
    <scope>NUCLEOTIDE SEQUENCE [LARGE SCALE GENOMIC DNA]</scope>
    <source>
        <strain evidence="12 13">AM1-D1</strain>
    </source>
</reference>
<dbReference type="AlphaFoldDB" id="A0A1J0WDX7"/>
<evidence type="ECO:0000256" key="2">
    <source>
        <dbReference type="ARBA" id="ARBA00005417"/>
    </source>
</evidence>
<evidence type="ECO:0000256" key="3">
    <source>
        <dbReference type="ARBA" id="ARBA00022448"/>
    </source>
</evidence>
<dbReference type="GO" id="GO:0005524">
    <property type="term" value="F:ATP binding"/>
    <property type="evidence" value="ECO:0007669"/>
    <property type="project" value="UniProtKB-KW"/>
</dbReference>
<keyword evidence="10" id="KW-0472">Membrane</keyword>
<evidence type="ECO:0000256" key="4">
    <source>
        <dbReference type="ARBA" id="ARBA00022475"/>
    </source>
</evidence>
<dbReference type="CDD" id="cd03214">
    <property type="entry name" value="ABC_Iron-Siderophores_B12_Hemin"/>
    <property type="match status" value="1"/>
</dbReference>
<dbReference type="PROSITE" id="PS50893">
    <property type="entry name" value="ABC_TRANSPORTER_2"/>
    <property type="match status" value="1"/>
</dbReference>
<evidence type="ECO:0000256" key="5">
    <source>
        <dbReference type="ARBA" id="ARBA00022496"/>
    </source>
</evidence>
<name>A0A1J0WDX7_9RHOB</name>
<organism evidence="12 13">
    <name type="scientific">Sulfitobacter alexandrii</name>
    <dbReference type="NCBI Taxonomy" id="1917485"/>
    <lineage>
        <taxon>Bacteria</taxon>
        <taxon>Pseudomonadati</taxon>
        <taxon>Pseudomonadota</taxon>
        <taxon>Alphaproteobacteria</taxon>
        <taxon>Rhodobacterales</taxon>
        <taxon>Roseobacteraceae</taxon>
        <taxon>Sulfitobacter</taxon>
    </lineage>
</organism>
<keyword evidence="7 12" id="KW-0067">ATP-binding</keyword>
<dbReference type="PANTHER" id="PTHR42771">
    <property type="entry name" value="IRON(3+)-HYDROXAMATE IMPORT ATP-BINDING PROTEIN FHUC"/>
    <property type="match status" value="1"/>
</dbReference>
<dbReference type="GO" id="GO:0006826">
    <property type="term" value="P:iron ion transport"/>
    <property type="evidence" value="ECO:0007669"/>
    <property type="project" value="UniProtKB-KW"/>
</dbReference>
<dbReference type="SMART" id="SM00382">
    <property type="entry name" value="AAA"/>
    <property type="match status" value="1"/>
</dbReference>
<dbReference type="InterPro" id="IPR051535">
    <property type="entry name" value="Siderophore_ABC-ATPase"/>
</dbReference>
<dbReference type="Proteomes" id="UP000181897">
    <property type="component" value="Chromosome"/>
</dbReference>
<comment type="similarity">
    <text evidence="2">Belongs to the ABC transporter superfamily.</text>
</comment>
<evidence type="ECO:0000256" key="1">
    <source>
        <dbReference type="ARBA" id="ARBA00004202"/>
    </source>
</evidence>
<sequence length="250" mass="26581">MISIRDVSHSYGDQPILSDVTLEVPTGGVTALVGPNGAGKSTLLSLVARLVPLQMGRIEVAGFDVTRTPSRDLARRLAILPQTTEVAPRLTVTELIGFGRYPHHLGRPGPGDHAQVARAIETFDLGELAHRSLDSLSGGQRQRAFVAMVFAQDTEVVLLDEPLNNLDIAASRSLMRTLRALADDHGRTVVVVLHDINYAAAYADRMITLAGGQLGPCGAPGEIVTEALLREVFGTDAGVLRKGGQAIVQV</sequence>
<evidence type="ECO:0000259" key="11">
    <source>
        <dbReference type="PROSITE" id="PS50893"/>
    </source>
</evidence>
<dbReference type="STRING" id="1917485.BOO69_02260"/>
<evidence type="ECO:0000256" key="7">
    <source>
        <dbReference type="ARBA" id="ARBA00022840"/>
    </source>
</evidence>
<dbReference type="GO" id="GO:0016887">
    <property type="term" value="F:ATP hydrolysis activity"/>
    <property type="evidence" value="ECO:0007669"/>
    <property type="project" value="InterPro"/>
</dbReference>
<dbReference type="SUPFAM" id="SSF52540">
    <property type="entry name" value="P-loop containing nucleoside triphosphate hydrolases"/>
    <property type="match status" value="1"/>
</dbReference>
<evidence type="ECO:0000256" key="9">
    <source>
        <dbReference type="ARBA" id="ARBA00023065"/>
    </source>
</evidence>
<keyword evidence="9" id="KW-0406">Ion transport</keyword>
<dbReference type="InterPro" id="IPR027417">
    <property type="entry name" value="P-loop_NTPase"/>
</dbReference>
<dbReference type="InterPro" id="IPR003439">
    <property type="entry name" value="ABC_transporter-like_ATP-bd"/>
</dbReference>
<dbReference type="OrthoDB" id="9805601at2"/>
<dbReference type="KEGG" id="suam:BOO69_02260"/>
<dbReference type="Gene3D" id="3.40.50.300">
    <property type="entry name" value="P-loop containing nucleotide triphosphate hydrolases"/>
    <property type="match status" value="1"/>
</dbReference>